<evidence type="ECO:0000256" key="1">
    <source>
        <dbReference type="SAM" id="MobiDB-lite"/>
    </source>
</evidence>
<evidence type="ECO:0000313" key="3">
    <source>
        <dbReference type="Proteomes" id="UP000659654"/>
    </source>
</evidence>
<sequence length="97" mass="11189">MASFSFFGIKLRPHWAKNSDIILGNTGDLAQGKEYNISIVLEKAIRAVPTAHLWLRSGHKTSEEADVYDEGEDYPEDLHEDECNDEQDYEEHDEEDY</sequence>
<organism evidence="2 3">
    <name type="scientific">Bursaphelenchus xylophilus</name>
    <name type="common">Pinewood nematode worm</name>
    <name type="synonym">Aphelenchoides xylophilus</name>
    <dbReference type="NCBI Taxonomy" id="6326"/>
    <lineage>
        <taxon>Eukaryota</taxon>
        <taxon>Metazoa</taxon>
        <taxon>Ecdysozoa</taxon>
        <taxon>Nematoda</taxon>
        <taxon>Chromadorea</taxon>
        <taxon>Rhabditida</taxon>
        <taxon>Tylenchina</taxon>
        <taxon>Tylenchomorpha</taxon>
        <taxon>Aphelenchoidea</taxon>
        <taxon>Aphelenchoididae</taxon>
        <taxon>Bursaphelenchus</taxon>
    </lineage>
</organism>
<reference evidence="2" key="1">
    <citation type="submission" date="2020-09" db="EMBL/GenBank/DDBJ databases">
        <authorList>
            <person name="Kikuchi T."/>
        </authorList>
    </citation>
    <scope>NUCLEOTIDE SEQUENCE</scope>
    <source>
        <strain evidence="2">Ka4C1</strain>
    </source>
</reference>
<proteinExistence type="predicted"/>
<gene>
    <name evidence="2" type="ORF">BXYJ_LOCUS2613</name>
</gene>
<dbReference type="Proteomes" id="UP000582659">
    <property type="component" value="Unassembled WGS sequence"/>
</dbReference>
<feature type="region of interest" description="Disordered" evidence="1">
    <location>
        <begin position="62"/>
        <end position="97"/>
    </location>
</feature>
<name>A0A811KA20_BURXY</name>
<feature type="compositionally biased region" description="Acidic residues" evidence="1">
    <location>
        <begin position="64"/>
        <end position="97"/>
    </location>
</feature>
<dbReference type="Proteomes" id="UP000659654">
    <property type="component" value="Unassembled WGS sequence"/>
</dbReference>
<accession>A0A811KA20</accession>
<dbReference type="EMBL" id="CAJFCV020000001">
    <property type="protein sequence ID" value="CAG9089214.1"/>
    <property type="molecule type" value="Genomic_DNA"/>
</dbReference>
<dbReference type="AlphaFoldDB" id="A0A811KA20"/>
<protein>
    <submittedName>
        <fullName evidence="2">(pine wood nematode) hypothetical protein</fullName>
    </submittedName>
</protein>
<keyword evidence="3" id="KW-1185">Reference proteome</keyword>
<dbReference type="EMBL" id="CAJFDI010000001">
    <property type="protein sequence ID" value="CAD5211822.1"/>
    <property type="molecule type" value="Genomic_DNA"/>
</dbReference>
<comment type="caution">
    <text evidence="2">The sequence shown here is derived from an EMBL/GenBank/DDBJ whole genome shotgun (WGS) entry which is preliminary data.</text>
</comment>
<evidence type="ECO:0000313" key="2">
    <source>
        <dbReference type="EMBL" id="CAD5211822.1"/>
    </source>
</evidence>